<evidence type="ECO:0000313" key="1">
    <source>
        <dbReference type="EMBL" id="PHN04815.1"/>
    </source>
</evidence>
<dbReference type="RefSeq" id="WP_099151874.1">
    <property type="nucleotide sequence ID" value="NZ_PDUD01000024.1"/>
</dbReference>
<reference evidence="1 2" key="1">
    <citation type="submission" date="2017-10" db="EMBL/GenBank/DDBJ databases">
        <title>The draft genome sequence of Lewinella nigricans NBRC 102662.</title>
        <authorList>
            <person name="Wang K."/>
        </authorList>
    </citation>
    <scope>NUCLEOTIDE SEQUENCE [LARGE SCALE GENOMIC DNA]</scope>
    <source>
        <strain evidence="1 2">NBRC 102662</strain>
    </source>
</reference>
<proteinExistence type="predicted"/>
<dbReference type="Proteomes" id="UP000223913">
    <property type="component" value="Unassembled WGS sequence"/>
</dbReference>
<accession>A0A2D0N8K8</accession>
<organism evidence="1 2">
    <name type="scientific">Flavilitoribacter nigricans (strain ATCC 23147 / DSM 23189 / NBRC 102662 / NCIMB 1420 / SS-2)</name>
    <name type="common">Lewinella nigricans</name>
    <dbReference type="NCBI Taxonomy" id="1122177"/>
    <lineage>
        <taxon>Bacteria</taxon>
        <taxon>Pseudomonadati</taxon>
        <taxon>Bacteroidota</taxon>
        <taxon>Saprospiria</taxon>
        <taxon>Saprospirales</taxon>
        <taxon>Lewinellaceae</taxon>
        <taxon>Flavilitoribacter</taxon>
    </lineage>
</organism>
<dbReference type="AlphaFoldDB" id="A0A2D0N8K8"/>
<comment type="caution">
    <text evidence="1">The sequence shown here is derived from an EMBL/GenBank/DDBJ whole genome shotgun (WGS) entry which is preliminary data.</text>
</comment>
<name>A0A2D0N8K8_FLAN2</name>
<sequence length="318" mass="34924">MKKLNLVNKAILLLLIVCLFGSCAKSILYWNQAIKSFEQGAEMEIKSQFADRLGVQGDLPLDALPNLDALVPATTAEVPVGTSPEEYYRMADEKITMALANPAPLVKEEKMGNALTIKALTAWKTGQLDLARTNAGAALEALAGVGQESPRDAALAEAIPGLVALDIAYDSTKATIAQLKERSDTAPDAERSANEAFMQKSSDLYRKFVSDTESEQSIAAGRAFIEGAIDSSGEHEDVKMYLVLSELTGLKNRFDFWAQLNNFAKRSRLKSGDEDLKNWLDEEEEDYINEKDAALARLKTLLGGDERHAVYRFWDGIL</sequence>
<dbReference type="PROSITE" id="PS51257">
    <property type="entry name" value="PROKAR_LIPOPROTEIN"/>
    <property type="match status" value="1"/>
</dbReference>
<dbReference type="EMBL" id="PDUD01000024">
    <property type="protein sequence ID" value="PHN04815.1"/>
    <property type="molecule type" value="Genomic_DNA"/>
</dbReference>
<evidence type="ECO:0000313" key="2">
    <source>
        <dbReference type="Proteomes" id="UP000223913"/>
    </source>
</evidence>
<keyword evidence="2" id="KW-1185">Reference proteome</keyword>
<protein>
    <submittedName>
        <fullName evidence="1">Uncharacterized protein</fullName>
    </submittedName>
</protein>
<gene>
    <name evidence="1" type="ORF">CRP01_20100</name>
</gene>